<sequence length="298" mass="33118">MTSPPSVAARSLWKLGGLTPGQLGRAVFEEIDANNVFGRAAELAFYFLFALFPLIFLMMTLFGLFASHSVELQNEFLSYFADFLPPTAFQLLRGVTTEIAAHANQGKLTFGVVSALWCISSCVSSMICFLNAAFHIRETRPWFKARAIALVLSLVASILLLTALFMVLAGSHFVGWLGATLRLNSLDVLVWRAIQWPTAIFFVALSCSLIYRYGPDLKERRRWHWFTPGAAFGGFIWLAASFGFRIYLHFFDNYSVSYGSLGALMILLVWLYATGLALLIGAVINAEIERSSRNDQGP</sequence>
<feature type="transmembrane region" description="Helical" evidence="6">
    <location>
        <begin position="114"/>
        <end position="136"/>
    </location>
</feature>
<organism evidence="7 8">
    <name type="scientific">Edaphobacter modestus</name>
    <dbReference type="NCBI Taxonomy" id="388466"/>
    <lineage>
        <taxon>Bacteria</taxon>
        <taxon>Pseudomonadati</taxon>
        <taxon>Acidobacteriota</taxon>
        <taxon>Terriglobia</taxon>
        <taxon>Terriglobales</taxon>
        <taxon>Acidobacteriaceae</taxon>
        <taxon>Edaphobacter</taxon>
    </lineage>
</organism>
<feature type="transmembrane region" description="Helical" evidence="6">
    <location>
        <begin position="43"/>
        <end position="66"/>
    </location>
</feature>
<keyword evidence="8" id="KW-1185">Reference proteome</keyword>
<protein>
    <submittedName>
        <fullName evidence="7">Membrane protein</fullName>
    </submittedName>
</protein>
<proteinExistence type="predicted"/>
<keyword evidence="2" id="KW-1003">Cell membrane</keyword>
<comment type="subcellular location">
    <subcellularLocation>
        <location evidence="1">Cell membrane</location>
        <topology evidence="1">Multi-pass membrane protein</topology>
    </subcellularLocation>
</comment>
<feature type="transmembrane region" description="Helical" evidence="6">
    <location>
        <begin position="194"/>
        <end position="213"/>
    </location>
</feature>
<evidence type="ECO:0000256" key="2">
    <source>
        <dbReference type="ARBA" id="ARBA00022475"/>
    </source>
</evidence>
<keyword evidence="3 6" id="KW-0812">Transmembrane</keyword>
<evidence type="ECO:0000256" key="1">
    <source>
        <dbReference type="ARBA" id="ARBA00004651"/>
    </source>
</evidence>
<reference evidence="7 8" key="1">
    <citation type="submission" date="2019-02" db="EMBL/GenBank/DDBJ databases">
        <title>Genomic Encyclopedia of Archaeal and Bacterial Type Strains, Phase II (KMG-II): from individual species to whole genera.</title>
        <authorList>
            <person name="Goeker M."/>
        </authorList>
    </citation>
    <scope>NUCLEOTIDE SEQUENCE [LARGE SCALE GENOMIC DNA]</scope>
    <source>
        <strain evidence="7 8">DSM 18101</strain>
    </source>
</reference>
<dbReference type="AlphaFoldDB" id="A0A4Q7YQR5"/>
<evidence type="ECO:0000313" key="8">
    <source>
        <dbReference type="Proteomes" id="UP000292958"/>
    </source>
</evidence>
<dbReference type="PANTHER" id="PTHR30213:SF0">
    <property type="entry name" value="UPF0761 MEMBRANE PROTEIN YIHY"/>
    <property type="match status" value="1"/>
</dbReference>
<dbReference type="RefSeq" id="WP_165419882.1">
    <property type="nucleotide sequence ID" value="NZ_SHKW01000001.1"/>
</dbReference>
<evidence type="ECO:0000256" key="3">
    <source>
        <dbReference type="ARBA" id="ARBA00022692"/>
    </source>
</evidence>
<dbReference type="Proteomes" id="UP000292958">
    <property type="component" value="Unassembled WGS sequence"/>
</dbReference>
<feature type="transmembrane region" description="Helical" evidence="6">
    <location>
        <begin position="148"/>
        <end position="174"/>
    </location>
</feature>
<dbReference type="Pfam" id="PF03631">
    <property type="entry name" value="Virul_fac_BrkB"/>
    <property type="match status" value="1"/>
</dbReference>
<evidence type="ECO:0000256" key="6">
    <source>
        <dbReference type="SAM" id="Phobius"/>
    </source>
</evidence>
<feature type="transmembrane region" description="Helical" evidence="6">
    <location>
        <begin position="260"/>
        <end position="284"/>
    </location>
</feature>
<feature type="transmembrane region" description="Helical" evidence="6">
    <location>
        <begin position="225"/>
        <end position="248"/>
    </location>
</feature>
<evidence type="ECO:0000313" key="7">
    <source>
        <dbReference type="EMBL" id="RZU39135.1"/>
    </source>
</evidence>
<evidence type="ECO:0000256" key="5">
    <source>
        <dbReference type="ARBA" id="ARBA00023136"/>
    </source>
</evidence>
<evidence type="ECO:0000256" key="4">
    <source>
        <dbReference type="ARBA" id="ARBA00022989"/>
    </source>
</evidence>
<keyword evidence="5 6" id="KW-0472">Membrane</keyword>
<dbReference type="EMBL" id="SHKW01000001">
    <property type="protein sequence ID" value="RZU39135.1"/>
    <property type="molecule type" value="Genomic_DNA"/>
</dbReference>
<gene>
    <name evidence="7" type="ORF">BDD14_0471</name>
</gene>
<accession>A0A4Q7YQR5</accession>
<name>A0A4Q7YQR5_9BACT</name>
<dbReference type="PANTHER" id="PTHR30213">
    <property type="entry name" value="INNER MEMBRANE PROTEIN YHJD"/>
    <property type="match status" value="1"/>
</dbReference>
<dbReference type="PIRSF" id="PIRSF035875">
    <property type="entry name" value="RNase_BN"/>
    <property type="match status" value="1"/>
</dbReference>
<dbReference type="InterPro" id="IPR017039">
    <property type="entry name" value="Virul_fac_BrkB"/>
</dbReference>
<dbReference type="GO" id="GO:0005886">
    <property type="term" value="C:plasma membrane"/>
    <property type="evidence" value="ECO:0007669"/>
    <property type="project" value="UniProtKB-SubCell"/>
</dbReference>
<dbReference type="NCBIfam" id="TIGR00765">
    <property type="entry name" value="yihY_not_rbn"/>
    <property type="match status" value="1"/>
</dbReference>
<comment type="caution">
    <text evidence="7">The sequence shown here is derived from an EMBL/GenBank/DDBJ whole genome shotgun (WGS) entry which is preliminary data.</text>
</comment>
<keyword evidence="4 6" id="KW-1133">Transmembrane helix</keyword>